<keyword evidence="1" id="KW-0732">Signal</keyword>
<evidence type="ECO:0000256" key="1">
    <source>
        <dbReference type="SAM" id="SignalP"/>
    </source>
</evidence>
<accession>A0A2P4ZXK6</accession>
<dbReference type="SUPFAM" id="SSF54427">
    <property type="entry name" value="NTF2-like"/>
    <property type="match status" value="2"/>
</dbReference>
<keyword evidence="3" id="KW-1185">Reference proteome</keyword>
<feature type="chain" id="PRO_5015132037" description="SnoaL-like domain-containing protein" evidence="1">
    <location>
        <begin position="21"/>
        <end position="321"/>
    </location>
</feature>
<dbReference type="RefSeq" id="XP_018666477.1">
    <property type="nucleotide sequence ID" value="XM_018800335.1"/>
</dbReference>
<dbReference type="Proteomes" id="UP000054821">
    <property type="component" value="Unassembled WGS sequence"/>
</dbReference>
<reference evidence="2 3" key="1">
    <citation type="journal article" date="2016" name="Genome Announc.">
        <title>Draft Whole-Genome Sequence of Trichoderma gamsii T6085, a Promising Biocontrol Agent of Fusarium Head Blight on Wheat.</title>
        <authorList>
            <person name="Baroncelli R."/>
            <person name="Zapparata A."/>
            <person name="Piaggeschi G."/>
            <person name="Sarrocco S."/>
            <person name="Vannacci G."/>
        </authorList>
    </citation>
    <scope>NUCLEOTIDE SEQUENCE [LARGE SCALE GENOMIC DNA]</scope>
    <source>
        <strain evidence="2 3">T6085</strain>
    </source>
</reference>
<name>A0A2P4ZXK6_9HYPO</name>
<evidence type="ECO:0000313" key="2">
    <source>
        <dbReference type="EMBL" id="PON29001.1"/>
    </source>
</evidence>
<dbReference type="Gene3D" id="3.10.450.50">
    <property type="match status" value="2"/>
</dbReference>
<gene>
    <name evidence="2" type="ORF">TGAM01_v202109</name>
</gene>
<protein>
    <recommendedName>
        <fullName evidence="4">SnoaL-like domain-containing protein</fullName>
    </recommendedName>
</protein>
<dbReference type="GeneID" id="29980418"/>
<dbReference type="AlphaFoldDB" id="A0A2P4ZXK6"/>
<evidence type="ECO:0000313" key="3">
    <source>
        <dbReference type="Proteomes" id="UP000054821"/>
    </source>
</evidence>
<comment type="caution">
    <text evidence="2">The sequence shown here is derived from an EMBL/GenBank/DDBJ whole genome shotgun (WGS) entry which is preliminary data.</text>
</comment>
<organism evidence="2 3">
    <name type="scientific">Trichoderma gamsii</name>
    <dbReference type="NCBI Taxonomy" id="398673"/>
    <lineage>
        <taxon>Eukaryota</taxon>
        <taxon>Fungi</taxon>
        <taxon>Dikarya</taxon>
        <taxon>Ascomycota</taxon>
        <taxon>Pezizomycotina</taxon>
        <taxon>Sordariomycetes</taxon>
        <taxon>Hypocreomycetidae</taxon>
        <taxon>Hypocreales</taxon>
        <taxon>Hypocreaceae</taxon>
        <taxon>Trichoderma</taxon>
    </lineage>
</organism>
<sequence length="321" mass="35352">MVHLVRLFFFIAVALPYASTAPTISTRHLQQGDCRPPLYPDIADNSHATRALVRFLRGFFEAKSAHDADAWLSYFDVPSITYIDSTVGFQFGPANFDKNIRAMLESWPSEAKSYPLRVIGDMNSAVVFVEDTPEMFSTELRGAASLTFQGGKIVRQVDYWDGRRNPFIAHRVAESQFPTDFGESAWQGRCNPLIQKVAESLNTALAKGNGTAAATLFTRDAIFEDGAARTKIEGKESIQRYLSRAISTLPYGPNTIIRHVVGNEKGGGYEWIGGPGAIAHHGLLVIELDNDQLITRVTAVWDASRASDTTMTTLASFAIEL</sequence>
<dbReference type="EMBL" id="JPDN02000005">
    <property type="protein sequence ID" value="PON29001.1"/>
    <property type="molecule type" value="Genomic_DNA"/>
</dbReference>
<proteinExistence type="predicted"/>
<feature type="signal peptide" evidence="1">
    <location>
        <begin position="1"/>
        <end position="20"/>
    </location>
</feature>
<evidence type="ECO:0008006" key="4">
    <source>
        <dbReference type="Google" id="ProtNLM"/>
    </source>
</evidence>
<dbReference type="InterPro" id="IPR032710">
    <property type="entry name" value="NTF2-like_dom_sf"/>
</dbReference>